<sequence>MIKIAINGFGRIGRSTFRRILNKHPEIEVVAINDLTDVKTLAYLLKYDSLYGIS</sequence>
<evidence type="ECO:0000259" key="2">
    <source>
        <dbReference type="SMART" id="SM00846"/>
    </source>
</evidence>
<dbReference type="EMBL" id="BARV01023569">
    <property type="protein sequence ID" value="GAI38253.1"/>
    <property type="molecule type" value="Genomic_DNA"/>
</dbReference>
<evidence type="ECO:0000256" key="1">
    <source>
        <dbReference type="ARBA" id="ARBA00023002"/>
    </source>
</evidence>
<name>X1N3U4_9ZZZZ</name>
<gene>
    <name evidence="3" type="ORF">S06H3_38644</name>
</gene>
<dbReference type="Pfam" id="PF00044">
    <property type="entry name" value="Gp_dh_N"/>
    <property type="match status" value="1"/>
</dbReference>
<keyword evidence="1" id="KW-0560">Oxidoreductase</keyword>
<feature type="non-terminal residue" evidence="3">
    <location>
        <position position="54"/>
    </location>
</feature>
<dbReference type="SUPFAM" id="SSF51735">
    <property type="entry name" value="NAD(P)-binding Rossmann-fold domains"/>
    <property type="match status" value="1"/>
</dbReference>
<dbReference type="Gene3D" id="3.40.50.720">
    <property type="entry name" value="NAD(P)-binding Rossmann-like Domain"/>
    <property type="match status" value="1"/>
</dbReference>
<dbReference type="GO" id="GO:0016620">
    <property type="term" value="F:oxidoreductase activity, acting on the aldehyde or oxo group of donors, NAD or NADP as acceptor"/>
    <property type="evidence" value="ECO:0007669"/>
    <property type="project" value="InterPro"/>
</dbReference>
<protein>
    <recommendedName>
        <fullName evidence="2">Glyceraldehyde 3-phosphate dehydrogenase NAD(P) binding domain-containing protein</fullName>
    </recommendedName>
</protein>
<organism evidence="3">
    <name type="scientific">marine sediment metagenome</name>
    <dbReference type="NCBI Taxonomy" id="412755"/>
    <lineage>
        <taxon>unclassified sequences</taxon>
        <taxon>metagenomes</taxon>
        <taxon>ecological metagenomes</taxon>
    </lineage>
</organism>
<feature type="domain" description="Glyceraldehyde 3-phosphate dehydrogenase NAD(P) binding" evidence="2">
    <location>
        <begin position="2"/>
        <end position="54"/>
    </location>
</feature>
<dbReference type="SMART" id="SM00846">
    <property type="entry name" value="Gp_dh_N"/>
    <property type="match status" value="1"/>
</dbReference>
<dbReference type="GO" id="GO:0051287">
    <property type="term" value="F:NAD binding"/>
    <property type="evidence" value="ECO:0007669"/>
    <property type="project" value="InterPro"/>
</dbReference>
<dbReference type="PANTHER" id="PTHR43148">
    <property type="entry name" value="GLYCERALDEHYDE-3-PHOSPHATE DEHYDROGENASE 2"/>
    <property type="match status" value="1"/>
</dbReference>
<reference evidence="3" key="1">
    <citation type="journal article" date="2014" name="Front. Microbiol.">
        <title>High frequency of phylogenetically diverse reductive dehalogenase-homologous genes in deep subseafloor sedimentary metagenomes.</title>
        <authorList>
            <person name="Kawai M."/>
            <person name="Futagami T."/>
            <person name="Toyoda A."/>
            <person name="Takaki Y."/>
            <person name="Nishi S."/>
            <person name="Hori S."/>
            <person name="Arai W."/>
            <person name="Tsubouchi T."/>
            <person name="Morono Y."/>
            <person name="Uchiyama I."/>
            <person name="Ito T."/>
            <person name="Fujiyama A."/>
            <person name="Inagaki F."/>
            <person name="Takami H."/>
        </authorList>
    </citation>
    <scope>NUCLEOTIDE SEQUENCE</scope>
    <source>
        <strain evidence="3">Expedition CK06-06</strain>
    </source>
</reference>
<evidence type="ECO:0000313" key="3">
    <source>
        <dbReference type="EMBL" id="GAI38253.1"/>
    </source>
</evidence>
<dbReference type="AlphaFoldDB" id="X1N3U4"/>
<proteinExistence type="predicted"/>
<dbReference type="InterPro" id="IPR020828">
    <property type="entry name" value="GlycerAld_3-P_DH_NAD(P)-bd"/>
</dbReference>
<accession>X1N3U4</accession>
<comment type="caution">
    <text evidence="3">The sequence shown here is derived from an EMBL/GenBank/DDBJ whole genome shotgun (WGS) entry which is preliminary data.</text>
</comment>
<dbReference type="InterPro" id="IPR020831">
    <property type="entry name" value="GlycerAld/Erythrose_P_DH"/>
</dbReference>
<dbReference type="InterPro" id="IPR036291">
    <property type="entry name" value="NAD(P)-bd_dom_sf"/>
</dbReference>